<sequence length="95" mass="10881">MLFKNNYNHKLEEIFNGLKHGSAVDLDYKGNSFTFYKENEYLNVYVQADLIGDIVHDNNTFSFVLFGDRGEQGSIQGVTNIKQINAICEYYDVGD</sequence>
<dbReference type="EMBL" id="AAXKXX010000004">
    <property type="protein sequence ID" value="EGQ4384410.1"/>
    <property type="molecule type" value="Genomic_DNA"/>
</dbReference>
<keyword evidence="2" id="KW-1185">Reference proteome</keyword>
<dbReference type="Proteomes" id="UP000600220">
    <property type="component" value="Unassembled WGS sequence"/>
</dbReference>
<name>A0A8H9BVC8_STAPS</name>
<evidence type="ECO:0000313" key="2">
    <source>
        <dbReference type="Proteomes" id="UP000600220"/>
    </source>
</evidence>
<evidence type="ECO:0000313" key="1">
    <source>
        <dbReference type="EMBL" id="EGQ4384410.1"/>
    </source>
</evidence>
<comment type="caution">
    <text evidence="1">The sequence shown here is derived from an EMBL/GenBank/DDBJ whole genome shotgun (WGS) entry which is preliminary data.</text>
</comment>
<dbReference type="AlphaFoldDB" id="A0A8H9BVC8"/>
<gene>
    <name evidence="1" type="ORF">EGV54_04800</name>
</gene>
<protein>
    <submittedName>
        <fullName evidence="1">Uncharacterized protein</fullName>
    </submittedName>
</protein>
<dbReference type="RefSeq" id="WP_168250320.1">
    <property type="nucleotide sequence ID" value="NZ_CP120078.1"/>
</dbReference>
<accession>A0A8H9BVC8</accession>
<proteinExistence type="predicted"/>
<organism evidence="1 2">
    <name type="scientific">Staphylococcus pseudintermedius</name>
    <dbReference type="NCBI Taxonomy" id="283734"/>
    <lineage>
        <taxon>Bacteria</taxon>
        <taxon>Bacillati</taxon>
        <taxon>Bacillota</taxon>
        <taxon>Bacilli</taxon>
        <taxon>Bacillales</taxon>
        <taxon>Staphylococcaceae</taxon>
        <taxon>Staphylococcus</taxon>
        <taxon>Staphylococcus intermedius group</taxon>
    </lineage>
</organism>
<reference evidence="1 2" key="1">
    <citation type="submission" date="2018-11" db="EMBL/GenBank/DDBJ databases">
        <authorList>
            <consortium name="Veterinary Laboratory Investigation and Response Network"/>
        </authorList>
    </citation>
    <scope>NUCLEOTIDE SEQUENCE [LARGE SCALE GENOMIC DNA]</scope>
    <source>
        <strain evidence="1 2">SPSE-18-VL-LA-PA-Ryan-0021</strain>
    </source>
</reference>